<dbReference type="AlphaFoldDB" id="G3B3V9"/>
<dbReference type="GO" id="GO:0005656">
    <property type="term" value="C:nuclear pre-replicative complex"/>
    <property type="evidence" value="ECO:0007669"/>
    <property type="project" value="TreeGrafter"/>
</dbReference>
<comment type="subcellular location">
    <subcellularLocation>
        <location evidence="8">Nucleus</location>
    </subcellularLocation>
</comment>
<reference evidence="9 10" key="1">
    <citation type="journal article" date="2011" name="Proc. Natl. Acad. Sci. U.S.A.">
        <title>Comparative genomics of xylose-fermenting fungi for enhanced biofuel production.</title>
        <authorList>
            <person name="Wohlbach D.J."/>
            <person name="Kuo A."/>
            <person name="Sato T.K."/>
            <person name="Potts K.M."/>
            <person name="Salamov A.A."/>
            <person name="LaButti K.M."/>
            <person name="Sun H."/>
            <person name="Clum A."/>
            <person name="Pangilinan J.L."/>
            <person name="Lindquist E.A."/>
            <person name="Lucas S."/>
            <person name="Lapidus A."/>
            <person name="Jin M."/>
            <person name="Gunawan C."/>
            <person name="Balan V."/>
            <person name="Dale B.E."/>
            <person name="Jeffries T.W."/>
            <person name="Zinkel R."/>
            <person name="Barry K.W."/>
            <person name="Grigoriev I.V."/>
            <person name="Gasch A.P."/>
        </authorList>
    </citation>
    <scope>NUCLEOTIDE SEQUENCE [LARGE SCALE GENOMIC DNA]</scope>
    <source>
        <strain evidence="9">ATCC 10573</strain>
        <strain evidence="10">ATCC 10573 / BCRC 21748 / CBS 615 / JCM 9827 / NBRC 10315 / NRRL Y-1498 / VKM Y-70</strain>
    </source>
</reference>
<dbReference type="EMBL" id="GL996521">
    <property type="protein sequence ID" value="EGV64231.1"/>
    <property type="molecule type" value="Genomic_DNA"/>
</dbReference>
<evidence type="ECO:0000313" key="10">
    <source>
        <dbReference type="Proteomes" id="UP000000707"/>
    </source>
</evidence>
<dbReference type="PANTHER" id="PTHR18763:SF0">
    <property type="entry name" value="WD REPEAT-CONTAINING PROTEIN 18"/>
    <property type="match status" value="1"/>
</dbReference>
<organism evidence="10">
    <name type="scientific">Candida tenuis (strain ATCC 10573 / BCRC 21748 / CBS 615 / JCM 9827 / NBRC 10315 / NRRL Y-1498 / VKM Y-70)</name>
    <name type="common">Yeast</name>
    <name type="synonym">Yamadazyma tenuis</name>
    <dbReference type="NCBI Taxonomy" id="590646"/>
    <lineage>
        <taxon>Eukaryota</taxon>
        <taxon>Fungi</taxon>
        <taxon>Dikarya</taxon>
        <taxon>Ascomycota</taxon>
        <taxon>Saccharomycotina</taxon>
        <taxon>Pichiomycetes</taxon>
        <taxon>Debaryomycetaceae</taxon>
        <taxon>Yamadazyma</taxon>
    </lineage>
</organism>
<feature type="repeat" description="WD" evidence="7">
    <location>
        <begin position="300"/>
        <end position="341"/>
    </location>
</feature>
<gene>
    <name evidence="9" type="ORF">CANTEDRAFT_113784</name>
</gene>
<comment type="similarity">
    <text evidence="2 8">Belongs to the WD repeat IPI3/WDR18 family.</text>
</comment>
<keyword evidence="10" id="KW-1185">Reference proteome</keyword>
<dbReference type="PROSITE" id="PS50082">
    <property type="entry name" value="WD_REPEATS_2"/>
    <property type="match status" value="1"/>
</dbReference>
<dbReference type="Proteomes" id="UP000000707">
    <property type="component" value="Unassembled WGS sequence"/>
</dbReference>
<keyword evidence="4 7" id="KW-0853">WD repeat</keyword>
<dbReference type="OrthoDB" id="756370at2759"/>
<evidence type="ECO:0000256" key="2">
    <source>
        <dbReference type="ARBA" id="ARBA00010143"/>
    </source>
</evidence>
<dbReference type="InterPro" id="IPR036322">
    <property type="entry name" value="WD40_repeat_dom_sf"/>
</dbReference>
<evidence type="ECO:0000256" key="3">
    <source>
        <dbReference type="ARBA" id="ARBA00011141"/>
    </source>
</evidence>
<accession>G3B3V9</accession>
<comment type="subunit">
    <text evidence="3 8">Component of the RIX1 complex, composed of IPI1, RIX1/IPI2 and IPI3 in a 1:2:2 stoichiometry. The complex interacts (via RIX1) with MDN1 (via its hexameric AAA ATPase ring) and the pre-60S ribosome particles.</text>
</comment>
<dbReference type="SMART" id="SM00320">
    <property type="entry name" value="WD40"/>
    <property type="match status" value="5"/>
</dbReference>
<evidence type="ECO:0000256" key="5">
    <source>
        <dbReference type="ARBA" id="ARBA00022737"/>
    </source>
</evidence>
<keyword evidence="5" id="KW-0677">Repeat</keyword>
<dbReference type="eggNOG" id="KOG0646">
    <property type="taxonomic scope" value="Eukaryota"/>
</dbReference>
<dbReference type="InterPro" id="IPR015943">
    <property type="entry name" value="WD40/YVTN_repeat-like_dom_sf"/>
</dbReference>
<keyword evidence="8" id="KW-0698">rRNA processing</keyword>
<dbReference type="EMBL" id="GL996521">
    <property type="protein sequence ID" value="EGV64232.1"/>
    <property type="molecule type" value="Genomic_DNA"/>
</dbReference>
<dbReference type="PANTHER" id="PTHR18763">
    <property type="entry name" value="WD-REPEAT PROTEIN 18"/>
    <property type="match status" value="1"/>
</dbReference>
<dbReference type="Pfam" id="PF00400">
    <property type="entry name" value="WD40"/>
    <property type="match status" value="2"/>
</dbReference>
<dbReference type="HOGENOM" id="CLU_029749_4_0_1"/>
<dbReference type="KEGG" id="cten:18247122"/>
<sequence length="467" mass="51402">MEEVIFYVGQGDPTDKQSQESYAFAQSVHGSRQLQMFRNADCAKNGAAFTGVGIGEKAFIASPNKALINVYSFGKDGIDQRMPVPEQVNCLAVLKMNTSPSDQSLNKPSYRTPWLLAAGSKTGKVYIWDILSGELIFAKDVHYQSITKIAFSKCGTFLITGSEDSRCLIFKTIELVSIFNKDHDTNVKPYMSITDHTLPVTDFYVSNGLINDVSLYTVSIDSTLRVYNITTRQLMHTFVLSSSIECVTVDPCGRNMYLGLTNGQIRVVPMFKVNNMNLERAGKFGEILTVPNDPELQNTLTAHDSAVSQLEVSLDGMSLISGDVNGNVYVSDITSKQIVRSFKISTAITHISAIVCPEEAIKNDLVADKRSRLLPPLKRVLQGLDQVSYEVNVEIPEAQTHSDISFQHWLDAQASDELSFKIGTTSSTGTTTTTSSEDGQKLAKLSTAYAELKAKYDELLADHRALL</sequence>
<evidence type="ECO:0000256" key="6">
    <source>
        <dbReference type="ARBA" id="ARBA00026229"/>
    </source>
</evidence>
<evidence type="ECO:0000256" key="8">
    <source>
        <dbReference type="RuleBase" id="RU369067"/>
    </source>
</evidence>
<dbReference type="GO" id="GO:0006261">
    <property type="term" value="P:DNA-templated DNA replication"/>
    <property type="evidence" value="ECO:0007669"/>
    <property type="project" value="TreeGrafter"/>
</dbReference>
<dbReference type="STRING" id="590646.G3B3V9"/>
<evidence type="ECO:0000256" key="7">
    <source>
        <dbReference type="PROSITE-ProRule" id="PRU00221"/>
    </source>
</evidence>
<dbReference type="GeneID" id="18247122"/>
<comment type="function">
    <text evidence="1 8">Component of the RIX1 complex required for processing of ITS2 sequences from 35S pre-rRNA.</text>
</comment>
<evidence type="ECO:0000256" key="1">
    <source>
        <dbReference type="ARBA" id="ARBA00002355"/>
    </source>
</evidence>
<dbReference type="InterPro" id="IPR045227">
    <property type="entry name" value="WDR18/Ipi3/RID3"/>
</dbReference>
<keyword evidence="8" id="KW-0539">Nucleus</keyword>
<dbReference type="GO" id="GO:0120330">
    <property type="term" value="C:rixosome complex"/>
    <property type="evidence" value="ECO:0007669"/>
    <property type="project" value="UniProtKB-UniRule"/>
</dbReference>
<evidence type="ECO:0000313" key="9">
    <source>
        <dbReference type="EMBL" id="EGV64231.1"/>
    </source>
</evidence>
<protein>
    <recommendedName>
        <fullName evidence="6 8">Pre-rRNA-processing protein IPI3</fullName>
    </recommendedName>
</protein>
<dbReference type="GO" id="GO:0006364">
    <property type="term" value="P:rRNA processing"/>
    <property type="evidence" value="ECO:0007669"/>
    <property type="project" value="UniProtKB-UniRule"/>
</dbReference>
<proteinExistence type="inferred from homology"/>
<dbReference type="SUPFAM" id="SSF50978">
    <property type="entry name" value="WD40 repeat-like"/>
    <property type="match status" value="1"/>
</dbReference>
<name>G3B3V9_CANTC</name>
<dbReference type="Gene3D" id="2.130.10.10">
    <property type="entry name" value="YVTN repeat-like/Quinoprotein amine dehydrogenase"/>
    <property type="match status" value="2"/>
</dbReference>
<dbReference type="InterPro" id="IPR001680">
    <property type="entry name" value="WD40_rpt"/>
</dbReference>
<evidence type="ECO:0000256" key="4">
    <source>
        <dbReference type="ARBA" id="ARBA00022574"/>
    </source>
</evidence>